<dbReference type="PROSITE" id="PS50932">
    <property type="entry name" value="HTH_LACI_2"/>
    <property type="match status" value="1"/>
</dbReference>
<evidence type="ECO:0000313" key="6">
    <source>
        <dbReference type="Proteomes" id="UP000184185"/>
    </source>
</evidence>
<reference evidence="5 6" key="1">
    <citation type="submission" date="2016-11" db="EMBL/GenBank/DDBJ databases">
        <authorList>
            <person name="Jaros S."/>
            <person name="Januszkiewicz K."/>
            <person name="Wedrychowicz H."/>
        </authorList>
    </citation>
    <scope>NUCLEOTIDE SEQUENCE [LARGE SCALE GENOMIC DNA]</scope>
    <source>
        <strain evidence="5 6">DSM 14809</strain>
    </source>
</reference>
<dbReference type="PANTHER" id="PTHR30146">
    <property type="entry name" value="LACI-RELATED TRANSCRIPTIONAL REPRESSOR"/>
    <property type="match status" value="1"/>
</dbReference>
<evidence type="ECO:0000256" key="2">
    <source>
        <dbReference type="ARBA" id="ARBA00023125"/>
    </source>
</evidence>
<dbReference type="GO" id="GO:0000976">
    <property type="term" value="F:transcription cis-regulatory region binding"/>
    <property type="evidence" value="ECO:0007669"/>
    <property type="project" value="TreeGrafter"/>
</dbReference>
<dbReference type="CDD" id="cd01392">
    <property type="entry name" value="HTH_LacI"/>
    <property type="match status" value="1"/>
</dbReference>
<keyword evidence="2" id="KW-0238">DNA-binding</keyword>
<dbReference type="STRING" id="185007.SAMN02910350_00918"/>
<dbReference type="RefSeq" id="WP_143151380.1">
    <property type="nucleotide sequence ID" value="NZ_FQYQ01000001.1"/>
</dbReference>
<protein>
    <submittedName>
        <fullName evidence="5">Regulatory protein, lacI family</fullName>
    </submittedName>
</protein>
<gene>
    <name evidence="5" type="ORF">SAMN02745725_00257</name>
</gene>
<dbReference type="Pfam" id="PF00356">
    <property type="entry name" value="LacI"/>
    <property type="match status" value="1"/>
</dbReference>
<dbReference type="InterPro" id="IPR000843">
    <property type="entry name" value="HTH_LacI"/>
</dbReference>
<feature type="domain" description="HTH lacI-type" evidence="4">
    <location>
        <begin position="6"/>
        <end position="62"/>
    </location>
</feature>
<sequence length="266" mass="30060">MASKKVTIKDVAREAGVSVATVSYVVNGRTDLKISDETRKRVLQVINLLNYSPNQAAKALASKRKSQIGFAISETQSSLRIADQMHVMKSVAEFMGDKNYDVFLIPPSRFENYGQADALICYDLDKKTFAALGDCNFAPLLALDCYINDSLFFQINTNLDRLKTAAEKKFKGTPYQYIMLETANTEKKEFTNNTFDSVLYVNQPSDLEKISSENILISNIILLDFIPDKYKVCYEPDITADKLELLYKAYEQAAERIPIENHNLCI</sequence>
<accession>A0A1M6AJ66</accession>
<dbReference type="Proteomes" id="UP000184185">
    <property type="component" value="Unassembled WGS sequence"/>
</dbReference>
<keyword evidence="3" id="KW-0804">Transcription</keyword>
<evidence type="ECO:0000256" key="1">
    <source>
        <dbReference type="ARBA" id="ARBA00023015"/>
    </source>
</evidence>
<dbReference type="Gene3D" id="1.10.260.40">
    <property type="entry name" value="lambda repressor-like DNA-binding domains"/>
    <property type="match status" value="1"/>
</dbReference>
<evidence type="ECO:0000259" key="4">
    <source>
        <dbReference type="PROSITE" id="PS50932"/>
    </source>
</evidence>
<dbReference type="PROSITE" id="PS00356">
    <property type="entry name" value="HTH_LACI_1"/>
    <property type="match status" value="1"/>
</dbReference>
<dbReference type="InterPro" id="IPR010982">
    <property type="entry name" value="Lambda_DNA-bd_dom_sf"/>
</dbReference>
<dbReference type="SMART" id="SM00354">
    <property type="entry name" value="HTH_LACI"/>
    <property type="match status" value="1"/>
</dbReference>
<dbReference type="OrthoDB" id="9775106at2"/>
<dbReference type="AlphaFoldDB" id="A0A1M6AJ66"/>
<dbReference type="SUPFAM" id="SSF47413">
    <property type="entry name" value="lambda repressor-like DNA-binding domains"/>
    <property type="match status" value="1"/>
</dbReference>
<name>A0A1M6AJ66_PSEXY</name>
<keyword evidence="1" id="KW-0805">Transcription regulation</keyword>
<evidence type="ECO:0000256" key="3">
    <source>
        <dbReference type="ARBA" id="ARBA00023163"/>
    </source>
</evidence>
<keyword evidence="6" id="KW-1185">Reference proteome</keyword>
<dbReference type="PANTHER" id="PTHR30146:SF24">
    <property type="entry name" value="XYLOSE OPERON REGULATORY PROTEIN"/>
    <property type="match status" value="1"/>
</dbReference>
<organism evidence="5 6">
    <name type="scientific">Pseudobutyrivibrio xylanivorans DSM 14809</name>
    <dbReference type="NCBI Taxonomy" id="1123012"/>
    <lineage>
        <taxon>Bacteria</taxon>
        <taxon>Bacillati</taxon>
        <taxon>Bacillota</taxon>
        <taxon>Clostridia</taxon>
        <taxon>Lachnospirales</taxon>
        <taxon>Lachnospiraceae</taxon>
        <taxon>Pseudobutyrivibrio</taxon>
    </lineage>
</organism>
<dbReference type="GO" id="GO:0003700">
    <property type="term" value="F:DNA-binding transcription factor activity"/>
    <property type="evidence" value="ECO:0007669"/>
    <property type="project" value="TreeGrafter"/>
</dbReference>
<proteinExistence type="predicted"/>
<dbReference type="EMBL" id="FQYQ01000001">
    <property type="protein sequence ID" value="SHI36549.1"/>
    <property type="molecule type" value="Genomic_DNA"/>
</dbReference>
<dbReference type="PRINTS" id="PR00036">
    <property type="entry name" value="HTHLACI"/>
</dbReference>
<evidence type="ECO:0000313" key="5">
    <source>
        <dbReference type="EMBL" id="SHI36549.1"/>
    </source>
</evidence>